<proteinExistence type="inferred from homology"/>
<dbReference type="NCBIfam" id="TIGR01528">
    <property type="entry name" value="NMN_trans_PnuC"/>
    <property type="match status" value="1"/>
</dbReference>
<feature type="transmembrane region" description="Helical" evidence="8">
    <location>
        <begin position="17"/>
        <end position="41"/>
    </location>
</feature>
<comment type="caution">
    <text evidence="9">The sequence shown here is derived from an EMBL/GenBank/DDBJ whole genome shotgun (WGS) entry which is preliminary data.</text>
</comment>
<keyword evidence="3" id="KW-0813">Transport</keyword>
<keyword evidence="4" id="KW-1003">Cell membrane</keyword>
<evidence type="ECO:0000313" key="10">
    <source>
        <dbReference type="Proteomes" id="UP001272515"/>
    </source>
</evidence>
<feature type="transmembrane region" description="Helical" evidence="8">
    <location>
        <begin position="85"/>
        <end position="102"/>
    </location>
</feature>
<keyword evidence="6 8" id="KW-1133">Transmembrane helix</keyword>
<dbReference type="EMBL" id="JAWJZB010000011">
    <property type="protein sequence ID" value="MDV5089080.1"/>
    <property type="molecule type" value="Genomic_DNA"/>
</dbReference>
<dbReference type="PANTHER" id="PTHR36122:SF2">
    <property type="entry name" value="NICOTINAMIDE RIBOSIDE TRANSPORTER PNUC"/>
    <property type="match status" value="1"/>
</dbReference>
<feature type="transmembrane region" description="Helical" evidence="8">
    <location>
        <begin position="123"/>
        <end position="143"/>
    </location>
</feature>
<keyword evidence="7 8" id="KW-0472">Membrane</keyword>
<dbReference type="PANTHER" id="PTHR36122">
    <property type="entry name" value="NICOTINAMIDE RIBOSIDE TRANSPORTER PNUC"/>
    <property type="match status" value="1"/>
</dbReference>
<protein>
    <submittedName>
        <fullName evidence="9">Nicotinamide riboside transporter PnuC</fullName>
    </submittedName>
</protein>
<evidence type="ECO:0000256" key="1">
    <source>
        <dbReference type="ARBA" id="ARBA00004651"/>
    </source>
</evidence>
<gene>
    <name evidence="9" type="primary">pnuC</name>
    <name evidence="9" type="ORF">RVY80_09630</name>
</gene>
<keyword evidence="5 8" id="KW-0812">Transmembrane</keyword>
<evidence type="ECO:0000313" key="9">
    <source>
        <dbReference type="EMBL" id="MDV5089080.1"/>
    </source>
</evidence>
<dbReference type="Pfam" id="PF04973">
    <property type="entry name" value="NMN_transporter"/>
    <property type="match status" value="1"/>
</dbReference>
<evidence type="ECO:0000256" key="8">
    <source>
        <dbReference type="SAM" id="Phobius"/>
    </source>
</evidence>
<feature type="transmembrane region" description="Helical" evidence="8">
    <location>
        <begin position="174"/>
        <end position="192"/>
    </location>
</feature>
<evidence type="ECO:0000256" key="6">
    <source>
        <dbReference type="ARBA" id="ARBA00022989"/>
    </source>
</evidence>
<comment type="subcellular location">
    <subcellularLocation>
        <location evidence="1">Cell membrane</location>
        <topology evidence="1">Multi-pass membrane protein</topology>
    </subcellularLocation>
</comment>
<evidence type="ECO:0000256" key="5">
    <source>
        <dbReference type="ARBA" id="ARBA00022692"/>
    </source>
</evidence>
<evidence type="ECO:0000256" key="2">
    <source>
        <dbReference type="ARBA" id="ARBA00006669"/>
    </source>
</evidence>
<comment type="similarity">
    <text evidence="2">Belongs to the nicotinamide ribonucleoside (NR) uptake permease (TC 4.B.1) family.</text>
</comment>
<evidence type="ECO:0000256" key="4">
    <source>
        <dbReference type="ARBA" id="ARBA00022475"/>
    </source>
</evidence>
<accession>A0ABU3ZB14</accession>
<evidence type="ECO:0000256" key="3">
    <source>
        <dbReference type="ARBA" id="ARBA00022448"/>
    </source>
</evidence>
<reference evidence="9 10" key="1">
    <citation type="submission" date="2023-10" db="EMBL/GenBank/DDBJ databases">
        <title>Veillonella sp. nov., isolated from a pig farm feces dump.</title>
        <authorList>
            <person name="Chang Y.-H."/>
        </authorList>
    </citation>
    <scope>NUCLEOTIDE SEQUENCE [LARGE SCALE GENOMIC DNA]</scope>
    <source>
        <strain evidence="9 10">YH-vei2233</strain>
    </source>
</reference>
<organism evidence="9 10">
    <name type="scientific">Veillonella absiana</name>
    <dbReference type="NCBI Taxonomy" id="3079305"/>
    <lineage>
        <taxon>Bacteria</taxon>
        <taxon>Bacillati</taxon>
        <taxon>Bacillota</taxon>
        <taxon>Negativicutes</taxon>
        <taxon>Veillonellales</taxon>
        <taxon>Veillonellaceae</taxon>
        <taxon>Veillonella</taxon>
    </lineage>
</organism>
<dbReference type="Proteomes" id="UP001272515">
    <property type="component" value="Unassembled WGS sequence"/>
</dbReference>
<name>A0ABU3ZB14_9FIRM</name>
<sequence length="229" mass="25969">MNAIKEFFSDWSWNEKAWLAFVLIVQTVAWLIHNDTLFVLIMTLTSSLNLVFGAKGKVAGLYFAIINSVLYSIQCYGIQLYGEVMYNVLYSIPISAIAIYTWKKNMTQSGEVKFRSMTPKMMMIATAITAVGVWAYMLLLQSMGGNLPFMDSLTTVVAVVASMLYLLRFSEQWAMWAIVNILAIAMWIMVFMQGDHSAALIILMKVINLLNSLYGFFNWRKISRKTANA</sequence>
<feature type="transmembrane region" description="Helical" evidence="8">
    <location>
        <begin position="61"/>
        <end position="79"/>
    </location>
</feature>
<keyword evidence="10" id="KW-1185">Reference proteome</keyword>
<dbReference type="RefSeq" id="WP_295191564.1">
    <property type="nucleotide sequence ID" value="NZ_JAWJZA010000026.1"/>
</dbReference>
<feature type="transmembrane region" description="Helical" evidence="8">
    <location>
        <begin position="198"/>
        <end position="217"/>
    </location>
</feature>
<dbReference type="InterPro" id="IPR006419">
    <property type="entry name" value="NMN_transpt_PnuC"/>
</dbReference>
<feature type="transmembrane region" description="Helical" evidence="8">
    <location>
        <begin position="149"/>
        <end position="167"/>
    </location>
</feature>
<evidence type="ECO:0000256" key="7">
    <source>
        <dbReference type="ARBA" id="ARBA00023136"/>
    </source>
</evidence>